<dbReference type="STRING" id="13735.ENSPSIP00000010281"/>
<dbReference type="AlphaFoldDB" id="K7FQH1"/>
<sequence length="312" mass="35501">MEKLLKTELKTSILKAFGSSGGGYISQGQSYETDSGRVFVKINHKPQARKMFEGEMASLEAIQKTNTLRVPQPIKVIDLPGEGAMFVIEYLKMKNLSKYSAKLGEQVADLHLYNQKCGGKLKKEENSVGRFGKGAGRSEPQYVDKFGFHTVTCCGYIQQVNEWQSDWPTFFVRHRLQAQMDLIERDYGDREARDLWSQLKLKVPEMFCGVEIVPALLHGDLWAGNVAEDEFGPIVFDPASFYGHSEFELAISGMFGGFNSSFFSAYHSKIPKAPGFEKRNKLYQLFNYINHWNHFGTEYRGSTLTVMRRLLK</sequence>
<comment type="catalytic activity">
    <reaction evidence="8">
        <text>N(6)-(D-psicosyl)-L-lysyl-[protein] + ATP = N(6)-(3-O-phospho-D-psicosyl)-L-lysyl-[protein] + ADP + H(+)</text>
        <dbReference type="Rhea" id="RHEA:61392"/>
        <dbReference type="Rhea" id="RHEA-COMP:15796"/>
        <dbReference type="Rhea" id="RHEA-COMP:15797"/>
        <dbReference type="ChEBI" id="CHEBI:15378"/>
        <dbReference type="ChEBI" id="CHEBI:30616"/>
        <dbReference type="ChEBI" id="CHEBI:144621"/>
        <dbReference type="ChEBI" id="CHEBI:144622"/>
        <dbReference type="ChEBI" id="CHEBI:456216"/>
    </reaction>
    <physiologicalReaction direction="left-to-right" evidence="8">
        <dbReference type="Rhea" id="RHEA:61393"/>
    </physiologicalReaction>
</comment>
<dbReference type="GO" id="GO:0005829">
    <property type="term" value="C:cytosol"/>
    <property type="evidence" value="ECO:0007669"/>
    <property type="project" value="UniProtKB-ARBA"/>
</dbReference>
<reference evidence="11" key="2">
    <citation type="journal article" date="2013" name="Nat. Genet.">
        <title>The draft genomes of soft-shell turtle and green sea turtle yield insights into the development and evolution of the turtle-specific body plan.</title>
        <authorList>
            <person name="Wang Z."/>
            <person name="Pascual-Anaya J."/>
            <person name="Zadissa A."/>
            <person name="Li W."/>
            <person name="Niimura Y."/>
            <person name="Huang Z."/>
            <person name="Li C."/>
            <person name="White S."/>
            <person name="Xiong Z."/>
            <person name="Fang D."/>
            <person name="Wang B."/>
            <person name="Ming Y."/>
            <person name="Chen Y."/>
            <person name="Zheng Y."/>
            <person name="Kuraku S."/>
            <person name="Pignatelli M."/>
            <person name="Herrero J."/>
            <person name="Beal K."/>
            <person name="Nozawa M."/>
            <person name="Li Q."/>
            <person name="Wang J."/>
            <person name="Zhang H."/>
            <person name="Yu L."/>
            <person name="Shigenobu S."/>
            <person name="Wang J."/>
            <person name="Liu J."/>
            <person name="Flicek P."/>
            <person name="Searle S."/>
            <person name="Wang J."/>
            <person name="Kuratani S."/>
            <person name="Yin Y."/>
            <person name="Aken B."/>
            <person name="Zhang G."/>
            <person name="Irie N."/>
        </authorList>
    </citation>
    <scope>NUCLEOTIDE SEQUENCE [LARGE SCALE GENOMIC DNA]</scope>
    <source>
        <strain evidence="11">Daiwa-1</strain>
    </source>
</reference>
<dbReference type="Gene3D" id="3.30.200.20">
    <property type="entry name" value="Phosphorylase Kinase, domain 1"/>
    <property type="match status" value="1"/>
</dbReference>
<dbReference type="FunFam" id="3.30.200.20:FF:000264">
    <property type="entry name" value="Protein-ribulosamine 3-kinase, chloroplastic"/>
    <property type="match status" value="1"/>
</dbReference>
<accession>K7FQH1</accession>
<dbReference type="InterPro" id="IPR016477">
    <property type="entry name" value="Fructo-/Ketosamine-3-kinase"/>
</dbReference>
<reference evidence="10" key="3">
    <citation type="submission" date="2025-08" db="UniProtKB">
        <authorList>
            <consortium name="Ensembl"/>
        </authorList>
    </citation>
    <scope>IDENTIFICATION</scope>
</reference>
<dbReference type="GO" id="GO:0102193">
    <property type="term" value="F:protein-ribulosamine 3-kinase activity"/>
    <property type="evidence" value="ECO:0007669"/>
    <property type="project" value="UniProtKB-EC"/>
</dbReference>
<evidence type="ECO:0000256" key="7">
    <source>
        <dbReference type="ARBA" id="ARBA00048655"/>
    </source>
</evidence>
<evidence type="ECO:0000313" key="10">
    <source>
        <dbReference type="Ensembl" id="ENSPSIP00000010281.1"/>
    </source>
</evidence>
<evidence type="ECO:0000256" key="5">
    <source>
        <dbReference type="ARBA" id="ARBA00022777"/>
    </source>
</evidence>
<dbReference type="Gene3D" id="3.90.1200.10">
    <property type="match status" value="1"/>
</dbReference>
<dbReference type="PANTHER" id="PTHR12149:SF9">
    <property type="entry name" value="FRUCTOSAMINE-3-KINASE"/>
    <property type="match status" value="1"/>
</dbReference>
<dbReference type="eggNOG" id="KOG3021">
    <property type="taxonomic scope" value="Eukaryota"/>
</dbReference>
<evidence type="ECO:0000256" key="3">
    <source>
        <dbReference type="ARBA" id="ARBA00022679"/>
    </source>
</evidence>
<dbReference type="GO" id="GO:0030389">
    <property type="term" value="P:fructosamine metabolic process"/>
    <property type="evidence" value="ECO:0007669"/>
    <property type="project" value="TreeGrafter"/>
</dbReference>
<evidence type="ECO:0000256" key="9">
    <source>
        <dbReference type="PIRNR" id="PIRNR006221"/>
    </source>
</evidence>
<evidence type="ECO:0000256" key="2">
    <source>
        <dbReference type="ARBA" id="ARBA00011961"/>
    </source>
</evidence>
<keyword evidence="4" id="KW-0547">Nucleotide-binding</keyword>
<dbReference type="SUPFAM" id="SSF56112">
    <property type="entry name" value="Protein kinase-like (PK-like)"/>
    <property type="match status" value="1"/>
</dbReference>
<name>K7FQH1_PELSI</name>
<dbReference type="GeneTree" id="ENSGT00390000005730"/>
<comment type="catalytic activity">
    <reaction evidence="7">
        <text>N(6)-D-ribulosyl-L-lysyl-[protein] + ATP = N(6)-(3-O-phospho-D-ribulosyl)-L-lysyl-[protein] + ADP + H(+)</text>
        <dbReference type="Rhea" id="RHEA:48432"/>
        <dbReference type="Rhea" id="RHEA-COMP:12103"/>
        <dbReference type="Rhea" id="RHEA-COMP:12104"/>
        <dbReference type="ChEBI" id="CHEBI:15378"/>
        <dbReference type="ChEBI" id="CHEBI:30616"/>
        <dbReference type="ChEBI" id="CHEBI:90418"/>
        <dbReference type="ChEBI" id="CHEBI:90420"/>
        <dbReference type="ChEBI" id="CHEBI:456216"/>
        <dbReference type="EC" id="2.7.1.172"/>
    </reaction>
    <physiologicalReaction direction="left-to-right" evidence="7">
        <dbReference type="Rhea" id="RHEA:48433"/>
    </physiologicalReaction>
</comment>
<evidence type="ECO:0000313" key="11">
    <source>
        <dbReference type="Proteomes" id="UP000007267"/>
    </source>
</evidence>
<dbReference type="EMBL" id="AGCU01056419">
    <property type="status" value="NOT_ANNOTATED_CDS"/>
    <property type="molecule type" value="Genomic_DNA"/>
</dbReference>
<dbReference type="GO" id="GO:0005524">
    <property type="term" value="F:ATP binding"/>
    <property type="evidence" value="ECO:0007669"/>
    <property type="project" value="UniProtKB-KW"/>
</dbReference>
<protein>
    <recommendedName>
        <fullName evidence="2">protein-ribulosamine 3-kinase</fullName>
        <ecNumber evidence="2">2.7.1.172</ecNumber>
    </recommendedName>
</protein>
<evidence type="ECO:0000256" key="1">
    <source>
        <dbReference type="ARBA" id="ARBA00009460"/>
    </source>
</evidence>
<keyword evidence="5 9" id="KW-0418">Kinase</keyword>
<proteinExistence type="inferred from homology"/>
<keyword evidence="11" id="KW-1185">Reference proteome</keyword>
<keyword evidence="6" id="KW-0067">ATP-binding</keyword>
<dbReference type="PIRSF" id="PIRSF006221">
    <property type="entry name" value="Ketosamine-3-kinase"/>
    <property type="match status" value="1"/>
</dbReference>
<organism evidence="10 11">
    <name type="scientific">Pelodiscus sinensis</name>
    <name type="common">Chinese softshell turtle</name>
    <name type="synonym">Trionyx sinensis</name>
    <dbReference type="NCBI Taxonomy" id="13735"/>
    <lineage>
        <taxon>Eukaryota</taxon>
        <taxon>Metazoa</taxon>
        <taxon>Chordata</taxon>
        <taxon>Craniata</taxon>
        <taxon>Vertebrata</taxon>
        <taxon>Euteleostomi</taxon>
        <taxon>Archelosauria</taxon>
        <taxon>Testudinata</taxon>
        <taxon>Testudines</taxon>
        <taxon>Cryptodira</taxon>
        <taxon>Trionychia</taxon>
        <taxon>Trionychidae</taxon>
        <taxon>Pelodiscus</taxon>
    </lineage>
</organism>
<dbReference type="OMA" id="CNRFGDE"/>
<evidence type="ECO:0000256" key="8">
    <source>
        <dbReference type="ARBA" id="ARBA00050767"/>
    </source>
</evidence>
<dbReference type="Pfam" id="PF03881">
    <property type="entry name" value="Fructosamin_kin"/>
    <property type="match status" value="1"/>
</dbReference>
<dbReference type="Proteomes" id="UP000007267">
    <property type="component" value="Unassembled WGS sequence"/>
</dbReference>
<keyword evidence="3 9" id="KW-0808">Transferase</keyword>
<reference evidence="10" key="4">
    <citation type="submission" date="2025-09" db="UniProtKB">
        <authorList>
            <consortium name="Ensembl"/>
        </authorList>
    </citation>
    <scope>IDENTIFICATION</scope>
</reference>
<dbReference type="Ensembl" id="ENSPSIT00000010333.1">
    <property type="protein sequence ID" value="ENSPSIP00000010281.1"/>
    <property type="gene ID" value="ENSPSIG00000009313.1"/>
</dbReference>
<dbReference type="PANTHER" id="PTHR12149">
    <property type="entry name" value="FRUCTOSAMINE 3 KINASE-RELATED PROTEIN"/>
    <property type="match status" value="1"/>
</dbReference>
<reference evidence="11" key="1">
    <citation type="submission" date="2011-10" db="EMBL/GenBank/DDBJ databases">
        <authorList>
            <consortium name="Soft-shell Turtle Genome Consortium"/>
        </authorList>
    </citation>
    <scope>NUCLEOTIDE SEQUENCE [LARGE SCALE GENOMIC DNA]</scope>
    <source>
        <strain evidence="11">Daiwa-1</strain>
    </source>
</reference>
<dbReference type="GO" id="GO:0016301">
    <property type="term" value="F:kinase activity"/>
    <property type="evidence" value="ECO:0007669"/>
    <property type="project" value="UniProtKB-UniRule"/>
</dbReference>
<comment type="similarity">
    <text evidence="1 9">Belongs to the fructosamine kinase family.</text>
</comment>
<dbReference type="HOGENOM" id="CLU_036517_0_1_1"/>
<evidence type="ECO:0000256" key="4">
    <source>
        <dbReference type="ARBA" id="ARBA00022741"/>
    </source>
</evidence>
<evidence type="ECO:0000256" key="6">
    <source>
        <dbReference type="ARBA" id="ARBA00022840"/>
    </source>
</evidence>
<dbReference type="EC" id="2.7.1.172" evidence="2"/>
<dbReference type="InterPro" id="IPR011009">
    <property type="entry name" value="Kinase-like_dom_sf"/>
</dbReference>
<dbReference type="FunFam" id="3.90.1200.10:FF:000003">
    <property type="entry name" value="fructosamine-3-kinase isoform X1"/>
    <property type="match status" value="1"/>
</dbReference>